<feature type="active site" description="Proton acceptor" evidence="10">
    <location>
        <position position="142"/>
    </location>
</feature>
<evidence type="ECO:0000256" key="5">
    <source>
        <dbReference type="ARBA" id="ARBA00022801"/>
    </source>
</evidence>
<keyword evidence="7 12" id="KW-0460">Magnesium</keyword>
<feature type="binding site" evidence="11">
    <location>
        <position position="137"/>
    </location>
    <ligand>
        <name>substrate</name>
    </ligand>
</feature>
<gene>
    <name evidence="16" type="ORF">PAC_17775</name>
</gene>
<reference evidence="16 17" key="1">
    <citation type="submission" date="2016-03" db="EMBL/GenBank/DDBJ databases">
        <authorList>
            <person name="Ploux O."/>
        </authorList>
    </citation>
    <scope>NUCLEOTIDE SEQUENCE [LARGE SCALE GENOMIC DNA]</scope>
    <source>
        <strain evidence="16 17">UAMH 11012</strain>
    </source>
</reference>
<dbReference type="EMBL" id="FJOG01000048">
    <property type="protein sequence ID" value="CZR67876.1"/>
    <property type="molecule type" value="Genomic_DNA"/>
</dbReference>
<dbReference type="Gene3D" id="3.90.850.10">
    <property type="entry name" value="Fumarylacetoacetase-like, C-terminal domain"/>
    <property type="match status" value="1"/>
</dbReference>
<comment type="catalytic activity">
    <reaction evidence="13">
        <text>4-fumarylacetoacetate + H2O = acetoacetate + fumarate + H(+)</text>
        <dbReference type="Rhea" id="RHEA:10244"/>
        <dbReference type="ChEBI" id="CHEBI:13705"/>
        <dbReference type="ChEBI" id="CHEBI:15377"/>
        <dbReference type="ChEBI" id="CHEBI:15378"/>
        <dbReference type="ChEBI" id="CHEBI:18034"/>
        <dbReference type="ChEBI" id="CHEBI:29806"/>
        <dbReference type="EC" id="3.7.1.2"/>
    </reaction>
</comment>
<evidence type="ECO:0000256" key="7">
    <source>
        <dbReference type="ARBA" id="ARBA00022842"/>
    </source>
</evidence>
<organism evidence="16 17">
    <name type="scientific">Phialocephala subalpina</name>
    <dbReference type="NCBI Taxonomy" id="576137"/>
    <lineage>
        <taxon>Eukaryota</taxon>
        <taxon>Fungi</taxon>
        <taxon>Dikarya</taxon>
        <taxon>Ascomycota</taxon>
        <taxon>Pezizomycotina</taxon>
        <taxon>Leotiomycetes</taxon>
        <taxon>Helotiales</taxon>
        <taxon>Mollisiaceae</taxon>
        <taxon>Phialocephala</taxon>
        <taxon>Phialocephala fortinii species complex</taxon>
    </lineage>
</organism>
<feature type="binding site" evidence="11">
    <location>
        <position position="251"/>
    </location>
    <ligand>
        <name>substrate</name>
    </ligand>
</feature>
<dbReference type="Pfam" id="PF01557">
    <property type="entry name" value="FAA_hydrolase"/>
    <property type="match status" value="1"/>
</dbReference>
<dbReference type="GO" id="GO:0006572">
    <property type="term" value="P:L-tyrosine catabolic process"/>
    <property type="evidence" value="ECO:0007669"/>
    <property type="project" value="UniProtKB-UniRule"/>
</dbReference>
<evidence type="ECO:0000313" key="16">
    <source>
        <dbReference type="EMBL" id="CZR67876.1"/>
    </source>
</evidence>
<dbReference type="InterPro" id="IPR005959">
    <property type="entry name" value="Fumarylacetoacetase"/>
</dbReference>
<evidence type="ECO:0000313" key="17">
    <source>
        <dbReference type="Proteomes" id="UP000184330"/>
    </source>
</evidence>
<dbReference type="NCBIfam" id="TIGR01266">
    <property type="entry name" value="fum_ac_acetase"/>
    <property type="match status" value="1"/>
</dbReference>
<feature type="binding site" evidence="12">
    <location>
        <position position="244"/>
    </location>
    <ligand>
        <name>Ca(2+)</name>
        <dbReference type="ChEBI" id="CHEBI:29108"/>
    </ligand>
</feature>
<sequence length="433" mass="47470">MASPKSWVPIPPKSDFSIANIPFGIITSRNSQTQKRPAVAIGDHALDLLAFSKGNGFSKLPSVDVSVFEQPTLNDFAALGRPVHREVRKYLQDILSESTSYPEILKDNAELQKAALLPKGEFKNHLPMKIGDYTDFFAGRNHAVNLGSMFRDPKNALQPNYNHLAVAYHGRASSVVVSGTHIRRPNGQILLDPTKPTEPTFAPCRFLDIELELAAFICKPNDLGEPIKIKNAADHIFGYVLMNDWSARDIQKFEYVPLGPFTAKNFGTTVSAWVVLADALEPFRADKLKSEIPPPKYLTEERDDTVYDIKLEVDLTTPDGGTTTISRVSGKNLLWSFPQMVAHHTVGGCNLGVGDLFGSGTISGTREERDDLGSMIEMNQQGKREIQLAGMDVRKFLKDGDTITIRGTCGGEDGALVGFGECTGTIESAVVYD</sequence>
<feature type="binding site" evidence="11">
    <location>
        <position position="151"/>
    </location>
    <ligand>
        <name>substrate</name>
    </ligand>
</feature>
<feature type="domain" description="Fumarylacetoacetase N-terminal" evidence="15">
    <location>
        <begin position="19"/>
        <end position="127"/>
    </location>
</feature>
<keyword evidence="4 12" id="KW-0479">Metal-binding</keyword>
<proteinExistence type="inferred from homology"/>
<comment type="similarity">
    <text evidence="2 13">Belongs to the FAH family.</text>
</comment>
<feature type="binding site" evidence="12">
    <location>
        <position position="135"/>
    </location>
    <ligand>
        <name>Ca(2+)</name>
        <dbReference type="ChEBI" id="CHEBI:29108"/>
    </ligand>
</feature>
<dbReference type="Pfam" id="PF09298">
    <property type="entry name" value="FAA_hydrolase_N"/>
    <property type="match status" value="1"/>
</dbReference>
<dbReference type="PANTHER" id="PTHR43069:SF2">
    <property type="entry name" value="FUMARYLACETOACETASE"/>
    <property type="match status" value="1"/>
</dbReference>
<dbReference type="AlphaFoldDB" id="A0A1L7XS45"/>
<dbReference type="OrthoDB" id="9971669at2759"/>
<dbReference type="STRING" id="576137.A0A1L7XS45"/>
<dbReference type="GO" id="GO:0046872">
    <property type="term" value="F:metal ion binding"/>
    <property type="evidence" value="ECO:0007669"/>
    <property type="project" value="UniProtKB-UniRule"/>
</dbReference>
<feature type="binding site" evidence="12">
    <location>
        <position position="244"/>
    </location>
    <ligand>
        <name>Mg(2+)</name>
        <dbReference type="ChEBI" id="CHEBI:18420"/>
    </ligand>
</feature>
<evidence type="ECO:0000256" key="9">
    <source>
        <dbReference type="ARBA" id="ARBA00023232"/>
    </source>
</evidence>
<keyword evidence="17" id="KW-1185">Reference proteome</keyword>
<feature type="binding site" evidence="12">
    <location>
        <position position="268"/>
    </location>
    <ligand>
        <name>Mg(2+)</name>
        <dbReference type="ChEBI" id="CHEBI:18420"/>
    </ligand>
</feature>
<feature type="domain" description="Fumarylacetoacetase-like C-terminal" evidence="14">
    <location>
        <begin position="136"/>
        <end position="424"/>
    </location>
</feature>
<dbReference type="FunFam" id="3.90.850.10:FF:000009">
    <property type="entry name" value="Fumarylacetoacetase"/>
    <property type="match status" value="1"/>
</dbReference>
<evidence type="ECO:0000256" key="4">
    <source>
        <dbReference type="ARBA" id="ARBA00022723"/>
    </source>
</evidence>
<feature type="binding site" evidence="11">
    <location>
        <position position="255"/>
    </location>
    <ligand>
        <name>substrate</name>
    </ligand>
</feature>
<evidence type="ECO:0000256" key="1">
    <source>
        <dbReference type="ARBA" id="ARBA00004782"/>
    </source>
</evidence>
<evidence type="ECO:0000256" key="8">
    <source>
        <dbReference type="ARBA" id="ARBA00022878"/>
    </source>
</evidence>
<evidence type="ECO:0000256" key="11">
    <source>
        <dbReference type="PIRSR" id="PIRSR605959-2"/>
    </source>
</evidence>
<dbReference type="PANTHER" id="PTHR43069">
    <property type="entry name" value="FUMARYLACETOACETASE"/>
    <property type="match status" value="1"/>
</dbReference>
<evidence type="ECO:0000256" key="6">
    <source>
        <dbReference type="ARBA" id="ARBA00022837"/>
    </source>
</evidence>
<keyword evidence="5 13" id="KW-0378">Hydrolase</keyword>
<dbReference type="GO" id="GO:0004334">
    <property type="term" value="F:fumarylacetoacetase activity"/>
    <property type="evidence" value="ECO:0007669"/>
    <property type="project" value="UniProtKB-UniRule"/>
</dbReference>
<evidence type="ECO:0000256" key="10">
    <source>
        <dbReference type="PIRSR" id="PIRSR605959-1"/>
    </source>
</evidence>
<dbReference type="SUPFAM" id="SSF63433">
    <property type="entry name" value="Fumarylacetoacetate hydrolase, FAH, N-terminal domain"/>
    <property type="match status" value="1"/>
</dbReference>
<comment type="cofactor">
    <cofactor evidence="13">
        <name>Mg(2+)</name>
        <dbReference type="ChEBI" id="CHEBI:18420"/>
    </cofactor>
    <cofactor evidence="13">
        <name>Ca(2+)</name>
        <dbReference type="ChEBI" id="CHEBI:29108"/>
    </cofactor>
</comment>
<dbReference type="EC" id="3.7.1.2" evidence="3 13"/>
<evidence type="ECO:0000256" key="2">
    <source>
        <dbReference type="ARBA" id="ARBA00010211"/>
    </source>
</evidence>
<dbReference type="SUPFAM" id="SSF56529">
    <property type="entry name" value="FAH"/>
    <property type="match status" value="1"/>
</dbReference>
<dbReference type="InterPro" id="IPR036663">
    <property type="entry name" value="Fumarylacetoacetase_C_sf"/>
</dbReference>
<dbReference type="GO" id="GO:1902000">
    <property type="term" value="P:homogentisate catabolic process"/>
    <property type="evidence" value="ECO:0007669"/>
    <property type="project" value="TreeGrafter"/>
</dbReference>
<evidence type="ECO:0000256" key="3">
    <source>
        <dbReference type="ARBA" id="ARBA00012094"/>
    </source>
</evidence>
<feature type="binding site" evidence="11">
    <location>
        <position position="361"/>
    </location>
    <ligand>
        <name>substrate</name>
    </ligand>
</feature>
<keyword evidence="9 13" id="KW-0585">Phenylalanine catabolism</keyword>
<dbReference type="InterPro" id="IPR011234">
    <property type="entry name" value="Fumarylacetoacetase-like_C"/>
</dbReference>
<dbReference type="Gene3D" id="2.30.30.230">
    <property type="entry name" value="Fumarylacetoacetase, N-terminal domain"/>
    <property type="match status" value="1"/>
</dbReference>
<name>A0A1L7XS45_9HELO</name>
<dbReference type="GO" id="GO:0006559">
    <property type="term" value="P:L-phenylalanine catabolic process"/>
    <property type="evidence" value="ECO:0007669"/>
    <property type="project" value="UniProtKB-UniRule"/>
</dbReference>
<dbReference type="UniPathway" id="UPA00139">
    <property type="reaction ID" value="UER00341"/>
</dbReference>
<dbReference type="InterPro" id="IPR015377">
    <property type="entry name" value="Fumarylacetoacetase_N"/>
</dbReference>
<dbReference type="FunFam" id="2.30.30.230:FF:000001">
    <property type="entry name" value="Fumarylacetoacetase"/>
    <property type="match status" value="1"/>
</dbReference>
<comment type="pathway">
    <text evidence="1 13">Amino-acid degradation; L-phenylalanine degradation; acetoacetate and fumarate from L-phenylalanine: step 6/6.</text>
</comment>
<accession>A0A1L7XS45</accession>
<dbReference type="InterPro" id="IPR036462">
    <property type="entry name" value="Fumarylacetoacetase_N_sf"/>
</dbReference>
<evidence type="ECO:0000256" key="13">
    <source>
        <dbReference type="RuleBase" id="RU366008"/>
    </source>
</evidence>
<evidence type="ECO:0000259" key="15">
    <source>
        <dbReference type="Pfam" id="PF09298"/>
    </source>
</evidence>
<keyword evidence="8 13" id="KW-0828">Tyrosine catabolism</keyword>
<feature type="binding site" evidence="12">
    <location>
        <position position="264"/>
    </location>
    <ligand>
        <name>Mg(2+)</name>
        <dbReference type="ChEBI" id="CHEBI:18420"/>
    </ligand>
</feature>
<dbReference type="Proteomes" id="UP000184330">
    <property type="component" value="Unassembled WGS sequence"/>
</dbReference>
<evidence type="ECO:0000256" key="12">
    <source>
        <dbReference type="PIRSR" id="PIRSR605959-3"/>
    </source>
</evidence>
<feature type="binding site" evidence="12">
    <location>
        <position position="210"/>
    </location>
    <ligand>
        <name>Ca(2+)</name>
        <dbReference type="ChEBI" id="CHEBI:29108"/>
    </ligand>
</feature>
<protein>
    <recommendedName>
        <fullName evidence="3 13">Fumarylacetoacetase</fullName>
        <ecNumber evidence="3 13">3.7.1.2</ecNumber>
    </recommendedName>
    <alternativeName>
        <fullName evidence="13">Fumarylacetoacetate hydrolase</fullName>
    </alternativeName>
</protein>
<keyword evidence="6 12" id="KW-0106">Calcium</keyword>
<evidence type="ECO:0000259" key="14">
    <source>
        <dbReference type="Pfam" id="PF01557"/>
    </source>
</evidence>
<feature type="binding site" evidence="12">
    <location>
        <position position="212"/>
    </location>
    <ligand>
        <name>Ca(2+)</name>
        <dbReference type="ChEBI" id="CHEBI:29108"/>
    </ligand>
</feature>